<evidence type="ECO:0000256" key="1">
    <source>
        <dbReference type="SAM" id="Phobius"/>
    </source>
</evidence>
<keyword evidence="3" id="KW-1185">Reference proteome</keyword>
<dbReference type="PANTHER" id="PTHR12246">
    <property type="entry name" value="PALMITOYLTRANSFERASE ZDHHC16"/>
    <property type="match status" value="1"/>
</dbReference>
<evidence type="ECO:0000313" key="3">
    <source>
        <dbReference type="Proteomes" id="UP000230002"/>
    </source>
</evidence>
<feature type="transmembrane region" description="Helical" evidence="1">
    <location>
        <begin position="26"/>
        <end position="47"/>
    </location>
</feature>
<accession>A0A2G8SNI1</accession>
<dbReference type="GO" id="GO:0016409">
    <property type="term" value="F:palmitoyltransferase activity"/>
    <property type="evidence" value="ECO:0007669"/>
    <property type="project" value="InterPro"/>
</dbReference>
<keyword evidence="1" id="KW-1133">Transmembrane helix</keyword>
<evidence type="ECO:0000313" key="2">
    <source>
        <dbReference type="EMBL" id="PIL35325.1"/>
    </source>
</evidence>
<sequence>MSRWCTRQVFRCFKALERFGDRVTGAAGPVFVALAVGLLSLGVFCFFEIVQPTLPHKWLTTPVCAAIVLNLFGHYFFVCTVPPGFADDPHAIGNGHGHGHGNGHGNGSGRGGILWARKRRSAKYRALTGVRWSQDANVTRAAVSKCKRVYMVIATGCFIAFGWRKVLVALGWFEEPWPYFAPPMAFLLTFILSGVLCMAVTAMAGWHLFMVACGETSVESQDHEHYRRIAQQRGESFINCYDMGYLKNLQLFFNVGQDGYPYYTLLLPFRIEPYTDGRAWARRQGFEHHLGVRPGEELTDEDEE</sequence>
<reference evidence="2 3" key="1">
    <citation type="journal article" date="2015" name="Sci. Rep.">
        <title>Chromosome-level genome map provides insights into diverse defense mechanisms in the medicinal fungus Ganoderma sinense.</title>
        <authorList>
            <person name="Zhu Y."/>
            <person name="Xu J."/>
            <person name="Sun C."/>
            <person name="Zhou S."/>
            <person name="Xu H."/>
            <person name="Nelson D.R."/>
            <person name="Qian J."/>
            <person name="Song J."/>
            <person name="Luo H."/>
            <person name="Xiang L."/>
            <person name="Li Y."/>
            <person name="Xu Z."/>
            <person name="Ji A."/>
            <person name="Wang L."/>
            <person name="Lu S."/>
            <person name="Hayward A."/>
            <person name="Sun W."/>
            <person name="Li X."/>
            <person name="Schwartz D.C."/>
            <person name="Wang Y."/>
            <person name="Chen S."/>
        </authorList>
    </citation>
    <scope>NUCLEOTIDE SEQUENCE [LARGE SCALE GENOMIC DNA]</scope>
    <source>
        <strain evidence="2 3">ZZ0214-1</strain>
    </source>
</reference>
<proteinExistence type="predicted"/>
<dbReference type="InterPro" id="IPR039859">
    <property type="entry name" value="PFA4/ZDH16/20/ERF2-like"/>
</dbReference>
<dbReference type="STRING" id="1077348.A0A2G8SNI1"/>
<protein>
    <submittedName>
        <fullName evidence="2">Uncharacterized protein</fullName>
    </submittedName>
</protein>
<feature type="transmembrane region" description="Helical" evidence="1">
    <location>
        <begin position="149"/>
        <end position="173"/>
    </location>
</feature>
<keyword evidence="1" id="KW-0472">Membrane</keyword>
<name>A0A2G8SNI1_9APHY</name>
<dbReference type="OrthoDB" id="9909019at2759"/>
<organism evidence="2 3">
    <name type="scientific">Ganoderma sinense ZZ0214-1</name>
    <dbReference type="NCBI Taxonomy" id="1077348"/>
    <lineage>
        <taxon>Eukaryota</taxon>
        <taxon>Fungi</taxon>
        <taxon>Dikarya</taxon>
        <taxon>Basidiomycota</taxon>
        <taxon>Agaricomycotina</taxon>
        <taxon>Agaricomycetes</taxon>
        <taxon>Polyporales</taxon>
        <taxon>Polyporaceae</taxon>
        <taxon>Ganoderma</taxon>
    </lineage>
</organism>
<feature type="transmembrane region" description="Helical" evidence="1">
    <location>
        <begin position="185"/>
        <end position="209"/>
    </location>
</feature>
<gene>
    <name evidence="2" type="ORF">GSI_02050</name>
</gene>
<dbReference type="AlphaFoldDB" id="A0A2G8SNI1"/>
<dbReference type="Proteomes" id="UP000230002">
    <property type="component" value="Unassembled WGS sequence"/>
</dbReference>
<comment type="caution">
    <text evidence="2">The sequence shown here is derived from an EMBL/GenBank/DDBJ whole genome shotgun (WGS) entry which is preliminary data.</text>
</comment>
<dbReference type="EMBL" id="AYKW01000003">
    <property type="protein sequence ID" value="PIL35325.1"/>
    <property type="molecule type" value="Genomic_DNA"/>
</dbReference>
<keyword evidence="1" id="KW-0812">Transmembrane</keyword>